<proteinExistence type="predicted"/>
<dbReference type="EMBL" id="MU267804">
    <property type="protein sequence ID" value="KAH7908692.1"/>
    <property type="molecule type" value="Genomic_DNA"/>
</dbReference>
<protein>
    <submittedName>
        <fullName evidence="1">Uncharacterized protein</fullName>
    </submittedName>
</protein>
<sequence>MMSLRPPRDSKDPLITLVIRRMRMDEPELKEANDDVVGLDKFYDRNYERLIKHQRTNALSPSATTTFAWYRSTQGKEFPIYDGRHPESRGMVSSTLAMPVSLYHVFAKYLLWMSDQSLRPLRSSFPQPPGLCPLPLFCIPPRMTANTRFVAFYGMFLVTRFVPFAMLTRWKRMVGQRLH</sequence>
<evidence type="ECO:0000313" key="1">
    <source>
        <dbReference type="EMBL" id="KAH7908692.1"/>
    </source>
</evidence>
<reference evidence="1" key="1">
    <citation type="journal article" date="2021" name="New Phytol.">
        <title>Evolutionary innovations through gain and loss of genes in the ectomycorrhizal Boletales.</title>
        <authorList>
            <person name="Wu G."/>
            <person name="Miyauchi S."/>
            <person name="Morin E."/>
            <person name="Kuo A."/>
            <person name="Drula E."/>
            <person name="Varga T."/>
            <person name="Kohler A."/>
            <person name="Feng B."/>
            <person name="Cao Y."/>
            <person name="Lipzen A."/>
            <person name="Daum C."/>
            <person name="Hundley H."/>
            <person name="Pangilinan J."/>
            <person name="Johnson J."/>
            <person name="Barry K."/>
            <person name="LaButti K."/>
            <person name="Ng V."/>
            <person name="Ahrendt S."/>
            <person name="Min B."/>
            <person name="Choi I.G."/>
            <person name="Park H."/>
            <person name="Plett J.M."/>
            <person name="Magnuson J."/>
            <person name="Spatafora J.W."/>
            <person name="Nagy L.G."/>
            <person name="Henrissat B."/>
            <person name="Grigoriev I.V."/>
            <person name="Yang Z.L."/>
            <person name="Xu J."/>
            <person name="Martin F.M."/>
        </authorList>
    </citation>
    <scope>NUCLEOTIDE SEQUENCE</scope>
    <source>
        <strain evidence="1">ATCC 28755</strain>
    </source>
</reference>
<keyword evidence="2" id="KW-1185">Reference proteome</keyword>
<dbReference type="Proteomes" id="UP000790377">
    <property type="component" value="Unassembled WGS sequence"/>
</dbReference>
<evidence type="ECO:0000313" key="2">
    <source>
        <dbReference type="Proteomes" id="UP000790377"/>
    </source>
</evidence>
<name>A0ACB8A6M8_9AGAM</name>
<gene>
    <name evidence="1" type="ORF">BJ138DRAFT_325808</name>
</gene>
<comment type="caution">
    <text evidence="1">The sequence shown here is derived from an EMBL/GenBank/DDBJ whole genome shotgun (WGS) entry which is preliminary data.</text>
</comment>
<organism evidence="1 2">
    <name type="scientific">Hygrophoropsis aurantiaca</name>
    <dbReference type="NCBI Taxonomy" id="72124"/>
    <lineage>
        <taxon>Eukaryota</taxon>
        <taxon>Fungi</taxon>
        <taxon>Dikarya</taxon>
        <taxon>Basidiomycota</taxon>
        <taxon>Agaricomycotina</taxon>
        <taxon>Agaricomycetes</taxon>
        <taxon>Agaricomycetidae</taxon>
        <taxon>Boletales</taxon>
        <taxon>Coniophorineae</taxon>
        <taxon>Hygrophoropsidaceae</taxon>
        <taxon>Hygrophoropsis</taxon>
    </lineage>
</organism>
<accession>A0ACB8A6M8</accession>